<evidence type="ECO:0000259" key="15">
    <source>
        <dbReference type="Pfam" id="PF07715"/>
    </source>
</evidence>
<reference evidence="16 17" key="1">
    <citation type="journal article" date="2014" name="Acta Crystallogr. D">
        <title>Structure-based characterization and antifreeze properties of a hyperactive ice-binding protein from the Antarctic bacterium Flavobacterium frigoris PS1.</title>
        <authorList>
            <person name="Do H."/>
            <person name="Kim S.J."/>
            <person name="Kim H.J."/>
            <person name="Lee J.H."/>
        </authorList>
    </citation>
    <scope>NUCLEOTIDE SEQUENCE [LARGE SCALE GENOMIC DNA]</scope>
    <source>
        <strain evidence="16 17">PS1</strain>
    </source>
</reference>
<keyword evidence="10 12" id="KW-0472">Membrane</keyword>
<evidence type="ECO:0000256" key="8">
    <source>
        <dbReference type="ARBA" id="ARBA00023065"/>
    </source>
</evidence>
<dbReference type="PATRIC" id="fig|1086011.3.peg.699"/>
<dbReference type="InterPro" id="IPR036942">
    <property type="entry name" value="Beta-barrel_TonB_sf"/>
</dbReference>
<dbReference type="GO" id="GO:0015344">
    <property type="term" value="F:siderophore uptake transmembrane transporter activity"/>
    <property type="evidence" value="ECO:0007669"/>
    <property type="project" value="TreeGrafter"/>
</dbReference>
<proteinExistence type="inferred from homology"/>
<keyword evidence="11 12" id="KW-0998">Cell outer membrane</keyword>
<dbReference type="InterPro" id="IPR012910">
    <property type="entry name" value="Plug_dom"/>
</dbReference>
<evidence type="ECO:0000256" key="11">
    <source>
        <dbReference type="ARBA" id="ARBA00023237"/>
    </source>
</evidence>
<comment type="caution">
    <text evidence="16">The sequence shown here is derived from an EMBL/GenBank/DDBJ whole genome shotgun (WGS) entry which is preliminary data.</text>
</comment>
<dbReference type="RefSeq" id="WP_007136889.1">
    <property type="nucleotide sequence ID" value="NZ_AHKF01000010.1"/>
</dbReference>
<evidence type="ECO:0000256" key="2">
    <source>
        <dbReference type="ARBA" id="ARBA00022448"/>
    </source>
</evidence>
<keyword evidence="17" id="KW-1185">Reference proteome</keyword>
<evidence type="ECO:0000313" key="16">
    <source>
        <dbReference type="EMBL" id="EIA10030.1"/>
    </source>
</evidence>
<dbReference type="Gene3D" id="2.40.170.20">
    <property type="entry name" value="TonB-dependent receptor, beta-barrel domain"/>
    <property type="match status" value="1"/>
</dbReference>
<evidence type="ECO:0000256" key="1">
    <source>
        <dbReference type="ARBA" id="ARBA00004571"/>
    </source>
</evidence>
<keyword evidence="9 13" id="KW-0798">TonB box</keyword>
<keyword evidence="6" id="KW-0732">Signal</keyword>
<name>H7FNP1_FLAFP</name>
<keyword evidence="16" id="KW-0675">Receptor</keyword>
<keyword evidence="5 12" id="KW-0812">Transmembrane</keyword>
<organism evidence="16 17">
    <name type="scientific">Flavobacterium frigoris (strain PS1)</name>
    <dbReference type="NCBI Taxonomy" id="1086011"/>
    <lineage>
        <taxon>Bacteria</taxon>
        <taxon>Pseudomonadati</taxon>
        <taxon>Bacteroidota</taxon>
        <taxon>Flavobacteriia</taxon>
        <taxon>Flavobacteriales</taxon>
        <taxon>Flavobacteriaceae</taxon>
        <taxon>Flavobacterium</taxon>
    </lineage>
</organism>
<evidence type="ECO:0000256" key="5">
    <source>
        <dbReference type="ARBA" id="ARBA00022692"/>
    </source>
</evidence>
<keyword evidence="2 12" id="KW-0813">Transport</keyword>
<evidence type="ECO:0000256" key="4">
    <source>
        <dbReference type="ARBA" id="ARBA00022496"/>
    </source>
</evidence>
<keyword evidence="4" id="KW-0410">Iron transport</keyword>
<dbReference type="PROSITE" id="PS52016">
    <property type="entry name" value="TONB_DEPENDENT_REC_3"/>
    <property type="match status" value="1"/>
</dbReference>
<keyword evidence="3 12" id="KW-1134">Transmembrane beta strand</keyword>
<evidence type="ECO:0000313" key="17">
    <source>
        <dbReference type="Proteomes" id="UP000005566"/>
    </source>
</evidence>
<evidence type="ECO:0000259" key="14">
    <source>
        <dbReference type="Pfam" id="PF00593"/>
    </source>
</evidence>
<comment type="subcellular location">
    <subcellularLocation>
        <location evidence="1 12">Cell outer membrane</location>
        <topology evidence="1 12">Multi-pass membrane protein</topology>
    </subcellularLocation>
</comment>
<dbReference type="eggNOG" id="COG4771">
    <property type="taxonomic scope" value="Bacteria"/>
</dbReference>
<dbReference type="InterPro" id="IPR037066">
    <property type="entry name" value="Plug_dom_sf"/>
</dbReference>
<evidence type="ECO:0000256" key="13">
    <source>
        <dbReference type="RuleBase" id="RU003357"/>
    </source>
</evidence>
<dbReference type="Proteomes" id="UP000005566">
    <property type="component" value="Unassembled WGS sequence"/>
</dbReference>
<comment type="similarity">
    <text evidence="12 13">Belongs to the TonB-dependent receptor family.</text>
</comment>
<dbReference type="Gene3D" id="2.170.130.10">
    <property type="entry name" value="TonB-dependent receptor, plug domain"/>
    <property type="match status" value="1"/>
</dbReference>
<accession>H7FNP1</accession>
<feature type="domain" description="TonB-dependent receptor-like beta-barrel" evidence="14">
    <location>
        <begin position="264"/>
        <end position="653"/>
    </location>
</feature>
<dbReference type="PANTHER" id="PTHR32552:SF68">
    <property type="entry name" value="FERRICHROME OUTER MEMBRANE TRANSPORTER_PHAGE RECEPTOR"/>
    <property type="match status" value="1"/>
</dbReference>
<dbReference type="STRING" id="1086011.HJ01_00712"/>
<keyword evidence="8" id="KW-0406">Ion transport</keyword>
<dbReference type="Pfam" id="PF07715">
    <property type="entry name" value="Plug"/>
    <property type="match status" value="1"/>
</dbReference>
<evidence type="ECO:0000256" key="3">
    <source>
        <dbReference type="ARBA" id="ARBA00022452"/>
    </source>
</evidence>
<sequence>MNTKARLVFSLFIIQFYFSPVFGQVKKDTTSLAEIVIKAAPIQVSLQNSASSVAVIQRTDLDKSDGIILTSVLNKIPGINMQQGSLNTNRISIRGIGARSQYGTSRIKAYFEDIPLTNGEGDTTIEDIDLETIGGIEISKGPNNTSFGSGLGGVIHLFARETSKKKTFAKSVTTYGSYGLIKQSLGAGYSDANSNLFSNYTHLQSDGFRANSSYDRKSVNVHAKQKLGVKGSLSFLGIFTRLKAFIPSSINENDFRNHPEKAASTWAAAQGYESYDKSLLGIGYQHLFSDKWSFKSSVFSNFKKAYEPRPFNILDEKTNGLGFRSSLNYKARLFSLPFEASVGTEILAEQYRFSLFENLYVSQPGQGSIAGAEFSKMKQNRNYSNYFLEVNIELVKNLHLESGLALNTTKYTLEDVFLENGKQLEQGYTFGKVWSPRVGMSYQLSGGKNIFGSISKGFSVPLVAETLTPEGQINTDLKPEVGLNYELGFKGHWLKSKLHTEVVFYSTQISNLLVARRTADDQFVGINAGESSHRGIEFAFNYALLKTTNFEISTYFSASLNDFKFKDFVDNGIDYSGNRLTGVPNQQWNAGIDLKTASGFSFNSSFTSMGKIPMNDSNTKYSESYSLLDIKVAYSCTLLKVLKATVSSGINNVLDRKYAASILPNATAFGNAAPRYYYPGSPIQFYGGLSVTYLFL</sequence>
<protein>
    <submittedName>
        <fullName evidence="16">TonB-dependent receptor</fullName>
    </submittedName>
</protein>
<dbReference type="AlphaFoldDB" id="H7FNP1"/>
<evidence type="ECO:0000256" key="6">
    <source>
        <dbReference type="ARBA" id="ARBA00022729"/>
    </source>
</evidence>
<evidence type="ECO:0000256" key="10">
    <source>
        <dbReference type="ARBA" id="ARBA00023136"/>
    </source>
</evidence>
<evidence type="ECO:0000256" key="7">
    <source>
        <dbReference type="ARBA" id="ARBA00023004"/>
    </source>
</evidence>
<dbReference type="Pfam" id="PF00593">
    <property type="entry name" value="TonB_dep_Rec_b-barrel"/>
    <property type="match status" value="1"/>
</dbReference>
<dbReference type="SUPFAM" id="SSF56935">
    <property type="entry name" value="Porins"/>
    <property type="match status" value="1"/>
</dbReference>
<dbReference type="EMBL" id="AHKF01000010">
    <property type="protein sequence ID" value="EIA10030.1"/>
    <property type="molecule type" value="Genomic_DNA"/>
</dbReference>
<feature type="domain" description="TonB-dependent receptor plug" evidence="15">
    <location>
        <begin position="46"/>
        <end position="154"/>
    </location>
</feature>
<dbReference type="GO" id="GO:0009279">
    <property type="term" value="C:cell outer membrane"/>
    <property type="evidence" value="ECO:0007669"/>
    <property type="project" value="UniProtKB-SubCell"/>
</dbReference>
<dbReference type="PANTHER" id="PTHR32552">
    <property type="entry name" value="FERRICHROME IRON RECEPTOR-RELATED"/>
    <property type="match status" value="1"/>
</dbReference>
<evidence type="ECO:0000256" key="12">
    <source>
        <dbReference type="PROSITE-ProRule" id="PRU01360"/>
    </source>
</evidence>
<keyword evidence="7" id="KW-0408">Iron</keyword>
<evidence type="ECO:0000256" key="9">
    <source>
        <dbReference type="ARBA" id="ARBA00023077"/>
    </source>
</evidence>
<dbReference type="InterPro" id="IPR000531">
    <property type="entry name" value="Beta-barrel_TonB"/>
</dbReference>
<gene>
    <name evidence="16" type="ORF">HJ01_00712</name>
</gene>
<dbReference type="InterPro" id="IPR039426">
    <property type="entry name" value="TonB-dep_rcpt-like"/>
</dbReference>